<keyword evidence="1" id="KW-1133">Transmembrane helix</keyword>
<dbReference type="RefSeq" id="XP_031013322.1">
    <property type="nucleotide sequence ID" value="XM_031162630.1"/>
</dbReference>
<feature type="transmembrane region" description="Helical" evidence="1">
    <location>
        <begin position="19"/>
        <end position="40"/>
    </location>
</feature>
<reference evidence="2 3" key="1">
    <citation type="submission" date="2018-06" db="EMBL/GenBank/DDBJ databases">
        <title>Fusarium incarnatum-equiseti species complex species 28.</title>
        <authorList>
            <person name="Gardiner D.M."/>
        </authorList>
    </citation>
    <scope>NUCLEOTIDE SEQUENCE [LARGE SCALE GENOMIC DNA]</scope>
    <source>
        <strain evidence="2 3">FIESC_28</strain>
    </source>
</reference>
<evidence type="ECO:0000313" key="2">
    <source>
        <dbReference type="EMBL" id="RBR12790.1"/>
    </source>
</evidence>
<gene>
    <name evidence="2" type="ORF">FIESC28_08492</name>
</gene>
<dbReference type="EMBL" id="QKXC01000193">
    <property type="protein sequence ID" value="RBR12790.1"/>
    <property type="molecule type" value="Genomic_DNA"/>
</dbReference>
<name>A0A366R8Y9_9HYPO</name>
<feature type="transmembrane region" description="Helical" evidence="1">
    <location>
        <begin position="125"/>
        <end position="143"/>
    </location>
</feature>
<organism evidence="2 3">
    <name type="scientific">Fusarium coffeatum</name>
    <dbReference type="NCBI Taxonomy" id="231269"/>
    <lineage>
        <taxon>Eukaryota</taxon>
        <taxon>Fungi</taxon>
        <taxon>Dikarya</taxon>
        <taxon>Ascomycota</taxon>
        <taxon>Pezizomycotina</taxon>
        <taxon>Sordariomycetes</taxon>
        <taxon>Hypocreomycetidae</taxon>
        <taxon>Hypocreales</taxon>
        <taxon>Nectriaceae</taxon>
        <taxon>Fusarium</taxon>
        <taxon>Fusarium incarnatum-equiseti species complex</taxon>
    </lineage>
</organism>
<evidence type="ECO:0000313" key="3">
    <source>
        <dbReference type="Proteomes" id="UP000253153"/>
    </source>
</evidence>
<keyword evidence="3" id="KW-1185">Reference proteome</keyword>
<keyword evidence="1" id="KW-0472">Membrane</keyword>
<protein>
    <submittedName>
        <fullName evidence="2">Uncharacterized protein</fullName>
    </submittedName>
</protein>
<proteinExistence type="predicted"/>
<sequence length="213" mass="23742">MPSRIFVNKASIPERAKDAINWCFLHLAAFPILAIEGWFSKEEGKSEVKAKFRGKHEREKLNTTSTPGFLFCGCVLHSSLLSLYYPSDCPSSLITTPKALSQLSTTTTNPTATMGFLNMSYTSKVILFAVLVLIGVVFLVVGLHSGESAKEAELNQQAKDEFEERFDAEKKVSKKIEKRFNKFVEADKAEKERLGIVKERDVCPWTSPSGSEV</sequence>
<dbReference type="Proteomes" id="UP000253153">
    <property type="component" value="Unassembled WGS sequence"/>
</dbReference>
<dbReference type="GeneID" id="41997926"/>
<comment type="caution">
    <text evidence="2">The sequence shown here is derived from an EMBL/GenBank/DDBJ whole genome shotgun (WGS) entry which is preliminary data.</text>
</comment>
<keyword evidence="1" id="KW-0812">Transmembrane</keyword>
<accession>A0A366R8Y9</accession>
<dbReference type="AlphaFoldDB" id="A0A366R8Y9"/>
<evidence type="ECO:0000256" key="1">
    <source>
        <dbReference type="SAM" id="Phobius"/>
    </source>
</evidence>
<dbReference type="OrthoDB" id="10443877at2759"/>